<accession>A0A0A9DJY8</accession>
<feature type="chain" id="PRO_5002063890" description="Secreted protein" evidence="1">
    <location>
        <begin position="23"/>
        <end position="86"/>
    </location>
</feature>
<proteinExistence type="predicted"/>
<keyword evidence="1" id="KW-0732">Signal</keyword>
<dbReference type="AlphaFoldDB" id="A0A0A9DJY8"/>
<protein>
    <recommendedName>
        <fullName evidence="3">Secreted protein</fullName>
    </recommendedName>
</protein>
<name>A0A0A9DJY8_ARUDO</name>
<evidence type="ECO:0000256" key="1">
    <source>
        <dbReference type="SAM" id="SignalP"/>
    </source>
</evidence>
<reference evidence="2" key="2">
    <citation type="journal article" date="2015" name="Data Brief">
        <title>Shoot transcriptome of the giant reed, Arundo donax.</title>
        <authorList>
            <person name="Barrero R.A."/>
            <person name="Guerrero F.D."/>
            <person name="Moolhuijzen P."/>
            <person name="Goolsby J.A."/>
            <person name="Tidwell J."/>
            <person name="Bellgard S.E."/>
            <person name="Bellgard M.I."/>
        </authorList>
    </citation>
    <scope>NUCLEOTIDE SEQUENCE</scope>
    <source>
        <tissue evidence="2">Shoot tissue taken approximately 20 cm above the soil surface</tissue>
    </source>
</reference>
<feature type="signal peptide" evidence="1">
    <location>
        <begin position="1"/>
        <end position="22"/>
    </location>
</feature>
<evidence type="ECO:0000313" key="2">
    <source>
        <dbReference type="EMBL" id="JAD84072.1"/>
    </source>
</evidence>
<reference evidence="2" key="1">
    <citation type="submission" date="2014-09" db="EMBL/GenBank/DDBJ databases">
        <authorList>
            <person name="Magalhaes I.L.F."/>
            <person name="Oliveira U."/>
            <person name="Santos F.R."/>
            <person name="Vidigal T.H.D.A."/>
            <person name="Brescovit A.D."/>
            <person name="Santos A.J."/>
        </authorList>
    </citation>
    <scope>NUCLEOTIDE SEQUENCE</scope>
    <source>
        <tissue evidence="2">Shoot tissue taken approximately 20 cm above the soil surface</tissue>
    </source>
</reference>
<evidence type="ECO:0008006" key="3">
    <source>
        <dbReference type="Google" id="ProtNLM"/>
    </source>
</evidence>
<organism evidence="2">
    <name type="scientific">Arundo donax</name>
    <name type="common">Giant reed</name>
    <name type="synonym">Donax arundinaceus</name>
    <dbReference type="NCBI Taxonomy" id="35708"/>
    <lineage>
        <taxon>Eukaryota</taxon>
        <taxon>Viridiplantae</taxon>
        <taxon>Streptophyta</taxon>
        <taxon>Embryophyta</taxon>
        <taxon>Tracheophyta</taxon>
        <taxon>Spermatophyta</taxon>
        <taxon>Magnoliopsida</taxon>
        <taxon>Liliopsida</taxon>
        <taxon>Poales</taxon>
        <taxon>Poaceae</taxon>
        <taxon>PACMAD clade</taxon>
        <taxon>Arundinoideae</taxon>
        <taxon>Arundineae</taxon>
        <taxon>Arundo</taxon>
    </lineage>
</organism>
<dbReference type="EMBL" id="GBRH01213823">
    <property type="protein sequence ID" value="JAD84072.1"/>
    <property type="molecule type" value="Transcribed_RNA"/>
</dbReference>
<sequence>MINNNLLFLGFLTPFLLVIAFSQDCIFFCRRPFALPSRRQRAVEHWRCQQEIPRVPRAPLAFWPVPFPLFPLVFWWESGWGFCVWD</sequence>